<evidence type="ECO:0000259" key="6">
    <source>
        <dbReference type="PROSITE" id="PS01180"/>
    </source>
</evidence>
<dbReference type="EMBL" id="GL732528">
    <property type="protein sequence ID" value="EFX87101.1"/>
    <property type="molecule type" value="Genomic_DNA"/>
</dbReference>
<dbReference type="KEGG" id="dpx:DAPPUDRAFT_221828"/>
<evidence type="ECO:0000256" key="2">
    <source>
        <dbReference type="PROSITE-ProRule" id="PRU00059"/>
    </source>
</evidence>
<gene>
    <name evidence="7" type="ORF">DAPPUDRAFT_221828</name>
</gene>
<evidence type="ECO:0000313" key="7">
    <source>
        <dbReference type="EMBL" id="EFX87101.1"/>
    </source>
</evidence>
<dbReference type="InterPro" id="IPR035914">
    <property type="entry name" value="Sperma_CUB_dom_sf"/>
</dbReference>
<feature type="transmembrane region" description="Helical" evidence="4">
    <location>
        <begin position="450"/>
        <end position="472"/>
    </location>
</feature>
<dbReference type="AlphaFoldDB" id="E9FZR5"/>
<feature type="compositionally biased region" description="Polar residues" evidence="3">
    <location>
        <begin position="512"/>
        <end position="521"/>
    </location>
</feature>
<name>E9FZR5_DAPPU</name>
<sequence length="521" mass="57454">MARQLIIGLLLFCVIVHAAQSQELKNGTACKEEILQLVCESETEVLVIHRAVFDGQDSDGCGFMMPINISSLLPPVSSAIQQQPKNNLTDQEELQEMIELDSRRRLFSVQSTVNRRCSGLNNCTVQLENDEPQAKQWGDGKLQVLYNCIPAKSARYSCDAIIEIVHPRQIVTPEMQQQQSAPGQIVVSEEDSRVTPTTMETAGEVLLSTPVSIKPKWYPGPEQVVGWGYLHNMGYPSYYRGSNKGASTGASSGAEETVDCRWTVRATHGRRVRLTLLDLSIRSVLHGEHECKDVLTVTEHSRLLLNKCGQVEEPLVIESSSDEINITLSVKSHFIPKRGLMAYFTAMGCPTPRVPKQGYLVTGSNSSRAEFICSVDHVFPDTGLRFRNLTCLDQEGHRWNEDLPDCIDIKHFNNKSSSSSNHTPKNHKAINRTATEPEAGELTYSLTYDLIVPTSIIAGLILGNLIVLAGVIHCRRRNSRKLGGQKVESGKSGADDGEECVPLQETPGPSDVPQNRVGTPV</sequence>
<evidence type="ECO:0000256" key="1">
    <source>
        <dbReference type="ARBA" id="ARBA00023157"/>
    </source>
</evidence>
<keyword evidence="5" id="KW-0732">Signal</keyword>
<proteinExistence type="predicted"/>
<dbReference type="Gene3D" id="2.60.120.740">
    <property type="match status" value="1"/>
</dbReference>
<organism evidence="7 8">
    <name type="scientific">Daphnia pulex</name>
    <name type="common">Water flea</name>
    <dbReference type="NCBI Taxonomy" id="6669"/>
    <lineage>
        <taxon>Eukaryota</taxon>
        <taxon>Metazoa</taxon>
        <taxon>Ecdysozoa</taxon>
        <taxon>Arthropoda</taxon>
        <taxon>Crustacea</taxon>
        <taxon>Branchiopoda</taxon>
        <taxon>Diplostraca</taxon>
        <taxon>Cladocera</taxon>
        <taxon>Anomopoda</taxon>
        <taxon>Daphniidae</taxon>
        <taxon>Daphnia</taxon>
    </lineage>
</organism>
<evidence type="ECO:0000256" key="5">
    <source>
        <dbReference type="SAM" id="SignalP"/>
    </source>
</evidence>
<feature type="region of interest" description="Disordered" evidence="3">
    <location>
        <begin position="481"/>
        <end position="521"/>
    </location>
</feature>
<dbReference type="OrthoDB" id="6431754at2759"/>
<feature type="signal peptide" evidence="5">
    <location>
        <begin position="1"/>
        <end position="21"/>
    </location>
</feature>
<keyword evidence="4" id="KW-0472">Membrane</keyword>
<evidence type="ECO:0000256" key="4">
    <source>
        <dbReference type="SAM" id="Phobius"/>
    </source>
</evidence>
<evidence type="ECO:0000256" key="3">
    <source>
        <dbReference type="SAM" id="MobiDB-lite"/>
    </source>
</evidence>
<accession>E9FZR5</accession>
<dbReference type="eggNOG" id="ENOG502S6DX">
    <property type="taxonomic scope" value="Eukaryota"/>
</dbReference>
<evidence type="ECO:0000313" key="8">
    <source>
        <dbReference type="Proteomes" id="UP000000305"/>
    </source>
</evidence>
<feature type="chain" id="PRO_5003240731" description="CUB domain-containing protein" evidence="5">
    <location>
        <begin position="22"/>
        <end position="521"/>
    </location>
</feature>
<dbReference type="SUPFAM" id="SSF49854">
    <property type="entry name" value="Spermadhesin, CUB domain"/>
    <property type="match status" value="1"/>
</dbReference>
<dbReference type="InterPro" id="IPR043159">
    <property type="entry name" value="Lectin_gal-bd_sf"/>
</dbReference>
<keyword evidence="8" id="KW-1185">Reference proteome</keyword>
<dbReference type="CDD" id="cd00041">
    <property type="entry name" value="CUB"/>
    <property type="match status" value="1"/>
</dbReference>
<protein>
    <recommendedName>
        <fullName evidence="6">CUB domain-containing protein</fullName>
    </recommendedName>
</protein>
<dbReference type="InParanoid" id="E9FZR5"/>
<dbReference type="Pfam" id="PF00431">
    <property type="entry name" value="CUB"/>
    <property type="match status" value="1"/>
</dbReference>
<dbReference type="OMA" id="GQKHCRY"/>
<dbReference type="HOGENOM" id="CLU_558140_0_0_1"/>
<feature type="domain" description="CUB" evidence="6">
    <location>
        <begin position="202"/>
        <end position="347"/>
    </location>
</feature>
<reference evidence="7 8" key="1">
    <citation type="journal article" date="2011" name="Science">
        <title>The ecoresponsive genome of Daphnia pulex.</title>
        <authorList>
            <person name="Colbourne J.K."/>
            <person name="Pfrender M.E."/>
            <person name="Gilbert D."/>
            <person name="Thomas W.K."/>
            <person name="Tucker A."/>
            <person name="Oakley T.H."/>
            <person name="Tokishita S."/>
            <person name="Aerts A."/>
            <person name="Arnold G.J."/>
            <person name="Basu M.K."/>
            <person name="Bauer D.J."/>
            <person name="Caceres C.E."/>
            <person name="Carmel L."/>
            <person name="Casola C."/>
            <person name="Choi J.H."/>
            <person name="Detter J.C."/>
            <person name="Dong Q."/>
            <person name="Dusheyko S."/>
            <person name="Eads B.D."/>
            <person name="Frohlich T."/>
            <person name="Geiler-Samerotte K.A."/>
            <person name="Gerlach D."/>
            <person name="Hatcher P."/>
            <person name="Jogdeo S."/>
            <person name="Krijgsveld J."/>
            <person name="Kriventseva E.V."/>
            <person name="Kultz D."/>
            <person name="Laforsch C."/>
            <person name="Lindquist E."/>
            <person name="Lopez J."/>
            <person name="Manak J.R."/>
            <person name="Muller J."/>
            <person name="Pangilinan J."/>
            <person name="Patwardhan R.P."/>
            <person name="Pitluck S."/>
            <person name="Pritham E.J."/>
            <person name="Rechtsteiner A."/>
            <person name="Rho M."/>
            <person name="Rogozin I.B."/>
            <person name="Sakarya O."/>
            <person name="Salamov A."/>
            <person name="Schaack S."/>
            <person name="Shapiro H."/>
            <person name="Shiga Y."/>
            <person name="Skalitzky C."/>
            <person name="Smith Z."/>
            <person name="Souvorov A."/>
            <person name="Sung W."/>
            <person name="Tang Z."/>
            <person name="Tsuchiya D."/>
            <person name="Tu H."/>
            <person name="Vos H."/>
            <person name="Wang M."/>
            <person name="Wolf Y.I."/>
            <person name="Yamagata H."/>
            <person name="Yamada T."/>
            <person name="Ye Y."/>
            <person name="Shaw J.R."/>
            <person name="Andrews J."/>
            <person name="Crease T.J."/>
            <person name="Tang H."/>
            <person name="Lucas S.M."/>
            <person name="Robertson H.M."/>
            <person name="Bork P."/>
            <person name="Koonin E.V."/>
            <person name="Zdobnov E.M."/>
            <person name="Grigoriev I.V."/>
            <person name="Lynch M."/>
            <person name="Boore J.L."/>
        </authorList>
    </citation>
    <scope>NUCLEOTIDE SEQUENCE [LARGE SCALE GENOMIC DNA]</scope>
</reference>
<dbReference type="Gene3D" id="2.60.120.290">
    <property type="entry name" value="Spermadhesin, CUB domain"/>
    <property type="match status" value="1"/>
</dbReference>
<keyword evidence="4" id="KW-0812">Transmembrane</keyword>
<keyword evidence="1" id="KW-1015">Disulfide bond</keyword>
<keyword evidence="4" id="KW-1133">Transmembrane helix</keyword>
<dbReference type="InterPro" id="IPR000859">
    <property type="entry name" value="CUB_dom"/>
</dbReference>
<dbReference type="PROSITE" id="PS01180">
    <property type="entry name" value="CUB"/>
    <property type="match status" value="1"/>
</dbReference>
<comment type="caution">
    <text evidence="2">Lacks conserved residue(s) required for the propagation of feature annotation.</text>
</comment>
<dbReference type="Proteomes" id="UP000000305">
    <property type="component" value="Unassembled WGS sequence"/>
</dbReference>